<dbReference type="InParanoid" id="A0A6J2Y2F7"/>
<dbReference type="OrthoDB" id="410542at2759"/>
<reference evidence="2" key="1">
    <citation type="submission" date="2025-08" db="UniProtKB">
        <authorList>
            <consortium name="RefSeq"/>
        </authorList>
    </citation>
    <scope>IDENTIFICATION</scope>
    <source>
        <tissue evidence="2">Gonads</tissue>
    </source>
</reference>
<proteinExistence type="predicted"/>
<dbReference type="GeneID" id="115882966"/>
<dbReference type="RefSeq" id="XP_030757094.1">
    <property type="nucleotide sequence ID" value="XM_030901234.1"/>
</dbReference>
<dbReference type="KEGG" id="soy:115882966"/>
<sequence length="432" mass="49944">MQYCNTLFGGEIAILTFVNKTSEVTSELARFNLDIAVLSETKKKRRGSEHLDNFLHFWSGIDKAKRAQAGVSVLIAKKLSKFYKNYNAVSERIVTVTLTIFGLETVIIGTYASTGGSNQAEKDSYYATISKVFTEIKPSQEVLIMGDLNARIGKTEEIYVLNDSGERLIDFCELNGLRILNGFFPNKLVHRYARERPSLQQKSIIDYVIAKQISKLKFKDCRVKRGANCGSGHRLVVAEFVVPFQIRARSIEHTESQELEIEESERVKYKLHLLHDASIKWLYQRRLDGALEEVNACSDVEIEYTNLKTLLKKVAFQVLGEQNMQKKRDEPAWITDNIKTLINEEQKFYQKWLSDRTETNWGHYKQKNREVRAAIKVGKTDMWERRCQQVESLLGGARSTVVWRTIRQMKTSQTDKLLNKIDIENWRNYYAE</sequence>
<evidence type="ECO:0000313" key="2">
    <source>
        <dbReference type="RefSeq" id="XP_030757094.1"/>
    </source>
</evidence>
<evidence type="ECO:0000313" key="1">
    <source>
        <dbReference type="Proteomes" id="UP000504635"/>
    </source>
</evidence>
<dbReference type="SUPFAM" id="SSF56219">
    <property type="entry name" value="DNase I-like"/>
    <property type="match status" value="1"/>
</dbReference>
<accession>A0A6J2Y2F7</accession>
<dbReference type="InterPro" id="IPR036691">
    <property type="entry name" value="Endo/exonu/phosph_ase_sf"/>
</dbReference>
<dbReference type="AlphaFoldDB" id="A0A6J2Y2F7"/>
<dbReference type="Proteomes" id="UP000504635">
    <property type="component" value="Unplaced"/>
</dbReference>
<protein>
    <submittedName>
        <fullName evidence="2">Craniofacial development protein 2-like</fullName>
    </submittedName>
</protein>
<name>A0A6J2Y2F7_SITOR</name>
<organism evidence="1 2">
    <name type="scientific">Sitophilus oryzae</name>
    <name type="common">Rice weevil</name>
    <name type="synonym">Curculio oryzae</name>
    <dbReference type="NCBI Taxonomy" id="7048"/>
    <lineage>
        <taxon>Eukaryota</taxon>
        <taxon>Metazoa</taxon>
        <taxon>Ecdysozoa</taxon>
        <taxon>Arthropoda</taxon>
        <taxon>Hexapoda</taxon>
        <taxon>Insecta</taxon>
        <taxon>Pterygota</taxon>
        <taxon>Neoptera</taxon>
        <taxon>Endopterygota</taxon>
        <taxon>Coleoptera</taxon>
        <taxon>Polyphaga</taxon>
        <taxon>Cucujiformia</taxon>
        <taxon>Curculionidae</taxon>
        <taxon>Dryophthorinae</taxon>
        <taxon>Sitophilus</taxon>
    </lineage>
</organism>
<dbReference type="Gene3D" id="3.60.10.10">
    <property type="entry name" value="Endonuclease/exonuclease/phosphatase"/>
    <property type="match status" value="1"/>
</dbReference>
<gene>
    <name evidence="2" type="primary">LOC115882966</name>
</gene>
<keyword evidence="1" id="KW-1185">Reference proteome</keyword>